<dbReference type="RefSeq" id="WP_183478188.1">
    <property type="nucleotide sequence ID" value="NZ_JACIFO010000011.1"/>
</dbReference>
<feature type="transmembrane region" description="Helical" evidence="1">
    <location>
        <begin position="20"/>
        <end position="40"/>
    </location>
</feature>
<evidence type="ECO:0000259" key="2">
    <source>
        <dbReference type="Pfam" id="PF07853"/>
    </source>
</evidence>
<feature type="transmembrane region" description="Helical" evidence="1">
    <location>
        <begin position="65"/>
        <end position="85"/>
    </location>
</feature>
<keyword evidence="1" id="KW-0812">Transmembrane</keyword>
<feature type="domain" description="DUF1648" evidence="2">
    <location>
        <begin position="27"/>
        <end position="71"/>
    </location>
</feature>
<feature type="transmembrane region" description="Helical" evidence="1">
    <location>
        <begin position="106"/>
        <end position="132"/>
    </location>
</feature>
<feature type="transmembrane region" description="Helical" evidence="1">
    <location>
        <begin position="138"/>
        <end position="161"/>
    </location>
</feature>
<dbReference type="Pfam" id="PF07853">
    <property type="entry name" value="DUF1648"/>
    <property type="match status" value="1"/>
</dbReference>
<sequence length="166" mass="19132">MFGSNRPKLKLEKTTYDKFLIALGCFLLLLTWGLAIYGMLCSPDTIPIHFNVYGEPDAYGDKTNFLMLPIVSTLLYFGIVYLNKFPHVFNYPVKITKENARTNYRIAIWMMHWLAIGLAFLFLLVVIETIIIVKTEKIGLGFWFVPLVFIITLLPLIIGLVKMNRH</sequence>
<reference evidence="3 4" key="1">
    <citation type="submission" date="2020-08" db="EMBL/GenBank/DDBJ databases">
        <title>Genomic Encyclopedia of Type Strains, Phase IV (KMG-IV): sequencing the most valuable type-strain genomes for metagenomic binning, comparative biology and taxonomic classification.</title>
        <authorList>
            <person name="Goeker M."/>
        </authorList>
    </citation>
    <scope>NUCLEOTIDE SEQUENCE [LARGE SCALE GENOMIC DNA]</scope>
    <source>
        <strain evidence="3 4">DSM 29568</strain>
    </source>
</reference>
<evidence type="ECO:0000256" key="1">
    <source>
        <dbReference type="SAM" id="Phobius"/>
    </source>
</evidence>
<evidence type="ECO:0000313" key="3">
    <source>
        <dbReference type="EMBL" id="MBB4119846.1"/>
    </source>
</evidence>
<dbReference type="Proteomes" id="UP000553034">
    <property type="component" value="Unassembled WGS sequence"/>
</dbReference>
<gene>
    <name evidence="3" type="ORF">GGR32_002157</name>
</gene>
<keyword evidence="4" id="KW-1185">Reference proteome</keyword>
<evidence type="ECO:0000313" key="4">
    <source>
        <dbReference type="Proteomes" id="UP000553034"/>
    </source>
</evidence>
<comment type="caution">
    <text evidence="3">The sequence shown here is derived from an EMBL/GenBank/DDBJ whole genome shotgun (WGS) entry which is preliminary data.</text>
</comment>
<organism evidence="3 4">
    <name type="scientific">Mesonia hippocampi</name>
    <dbReference type="NCBI Taxonomy" id="1628250"/>
    <lineage>
        <taxon>Bacteria</taxon>
        <taxon>Pseudomonadati</taxon>
        <taxon>Bacteroidota</taxon>
        <taxon>Flavobacteriia</taxon>
        <taxon>Flavobacteriales</taxon>
        <taxon>Flavobacteriaceae</taxon>
        <taxon>Mesonia</taxon>
    </lineage>
</organism>
<keyword evidence="1" id="KW-0472">Membrane</keyword>
<dbReference type="EMBL" id="JACIFO010000011">
    <property type="protein sequence ID" value="MBB4119846.1"/>
    <property type="molecule type" value="Genomic_DNA"/>
</dbReference>
<keyword evidence="1" id="KW-1133">Transmembrane helix</keyword>
<protein>
    <submittedName>
        <fullName evidence="3">Putative membrane protein</fullName>
    </submittedName>
</protein>
<dbReference type="AlphaFoldDB" id="A0A840EWA8"/>
<dbReference type="InterPro" id="IPR012867">
    <property type="entry name" value="DUF1648"/>
</dbReference>
<name>A0A840EWA8_9FLAO</name>
<accession>A0A840EWA8</accession>
<proteinExistence type="predicted"/>